<feature type="domain" description="Acyl-CoA dehydrogenase/oxidase C-terminal" evidence="6">
    <location>
        <begin position="612"/>
        <end position="760"/>
    </location>
</feature>
<dbReference type="GO" id="GO:0016627">
    <property type="term" value="F:oxidoreductase activity, acting on the CH-CH group of donors"/>
    <property type="evidence" value="ECO:0007669"/>
    <property type="project" value="InterPro"/>
</dbReference>
<gene>
    <name evidence="9" type="ORF">ACG33_11810</name>
</gene>
<feature type="domain" description="Acyl-CoA dehydrogenase/oxidase N-terminal" evidence="8">
    <location>
        <begin position="393"/>
        <end position="499"/>
    </location>
</feature>
<dbReference type="InterPro" id="IPR036250">
    <property type="entry name" value="AcylCo_DH-like_C"/>
</dbReference>
<evidence type="ECO:0000256" key="5">
    <source>
        <dbReference type="ARBA" id="ARBA00023002"/>
    </source>
</evidence>
<dbReference type="Gene3D" id="2.40.110.10">
    <property type="entry name" value="Butyryl-CoA Dehydrogenase, subunit A, domain 2"/>
    <property type="match status" value="2"/>
</dbReference>
<dbReference type="Gene3D" id="1.20.140.10">
    <property type="entry name" value="Butyryl-CoA Dehydrogenase, subunit A, domain 3"/>
    <property type="match status" value="2"/>
</dbReference>
<dbReference type="EMBL" id="CP011971">
    <property type="protein sequence ID" value="AMN47770.1"/>
    <property type="molecule type" value="Genomic_DNA"/>
</dbReference>
<dbReference type="SUPFAM" id="SSF56645">
    <property type="entry name" value="Acyl-CoA dehydrogenase NM domain-like"/>
    <property type="match status" value="2"/>
</dbReference>
<evidence type="ECO:0000259" key="6">
    <source>
        <dbReference type="Pfam" id="PF00441"/>
    </source>
</evidence>
<reference evidence="9 10" key="1">
    <citation type="submission" date="2015-06" db="EMBL/GenBank/DDBJ databases">
        <title>A Comprehensive Approach to Explore the Metabolic and Phylogenetic Diversity of Bacterial Steroid Degradation in the Environment: Testosterone as an Example.</title>
        <authorList>
            <person name="Yang F.-C."/>
            <person name="Chen Y.-L."/>
            <person name="Yu C.-P."/>
            <person name="Tang S.-L."/>
            <person name="Wang P.-H."/>
            <person name="Ismail W."/>
            <person name="Wang C.-H."/>
            <person name="Yang C.-Y."/>
            <person name="Chiang Y.-R."/>
        </authorList>
    </citation>
    <scope>NUCLEOTIDE SEQUENCE [LARGE SCALE GENOMIC DNA]</scope>
    <source>
        <strain evidence="9 10">DSM 18526</strain>
    </source>
</reference>
<dbReference type="GO" id="GO:0050660">
    <property type="term" value="F:flavin adenine dinucleotide binding"/>
    <property type="evidence" value="ECO:0007669"/>
    <property type="project" value="InterPro"/>
</dbReference>
<evidence type="ECO:0008006" key="11">
    <source>
        <dbReference type="Google" id="ProtNLM"/>
    </source>
</evidence>
<evidence type="ECO:0000313" key="9">
    <source>
        <dbReference type="EMBL" id="AMN47770.1"/>
    </source>
</evidence>
<dbReference type="Pfam" id="PF02771">
    <property type="entry name" value="Acyl-CoA_dh_N"/>
    <property type="match status" value="2"/>
</dbReference>
<name>A0A127FDG1_STEDE</name>
<sequence>MSEEDDRMSDDDRMIEEAAAAYCARDPEYKRVRGLRGATPSFDRQAWNEMASMGWVGCRIASTCGGSQLNFRQLALILEQYGRSLAPEPLVAVGVLAAGVLAHSLNDANKQWLQRLAAGTWLPTLAWQELGAEPHSVEPIATRVEARNGGYVLHGRKRFVPIAESADAFLVSARGIDGCGLYLVDREAAGVTVTPHLRVDGGTWSDVALQDVPLGTEALIANGPQALESLELALDEARLAAGAELVGLMSGVFDMTVEYMKVRRQFDRPIGSFQALQHRAVDLYMQVEVSRAVLHQTTAVFDASTDPRRRALAASQLKARASDAALQVAKGAVHIYGGMGYTDECNVGLFLKRAMVLAAWLGNATVHRRRYGRLVDADPNAQEADADEVRTPLQQEARAFAESHFPPEWRFPPYRINLVKARPWLRKLYQKGWGAPNWPTEYGGMGLSAHDQVRLQEEFDRYGIFLTPNAALNMLGPLLIRYGTDSQRKKYLPKILSGEMLWAQGYSEPGAGSDVAAARTTAVLEGNEFVVNGQKIWTSDADHYEGTFILVRTDPHAKKHEGLSILLVDLQTPGITVRPIVNLCGETSFCEMFFDNVRVPKENLVGEMNRAWPMAKSVLGTERIMIGHPKLARYPLELLGRLLRSRGLWNEPVARTRFEKLRLDVLDLGAAFVRVVNVLEGGGEVGPEVSILKIWISETFQRIADMMLDIGGESAVLDEQEPLADGTSIHVAKQYFLARPAAIYAGTNDIQRNIVAKAVLGLPQ</sequence>
<evidence type="ECO:0000256" key="1">
    <source>
        <dbReference type="ARBA" id="ARBA00001974"/>
    </source>
</evidence>
<dbReference type="KEGG" id="sdf:ACG33_11810"/>
<evidence type="ECO:0000259" key="8">
    <source>
        <dbReference type="Pfam" id="PF02771"/>
    </source>
</evidence>
<dbReference type="InterPro" id="IPR046373">
    <property type="entry name" value="Acyl-CoA_Oxase/DH_mid-dom_sf"/>
</dbReference>
<evidence type="ECO:0000256" key="3">
    <source>
        <dbReference type="ARBA" id="ARBA00022630"/>
    </source>
</evidence>
<keyword evidence="3" id="KW-0285">Flavoprotein</keyword>
<proteinExistence type="inferred from homology"/>
<dbReference type="AlphaFoldDB" id="A0A127FDG1"/>
<evidence type="ECO:0000259" key="7">
    <source>
        <dbReference type="Pfam" id="PF02770"/>
    </source>
</evidence>
<evidence type="ECO:0000256" key="4">
    <source>
        <dbReference type="ARBA" id="ARBA00022827"/>
    </source>
</evidence>
<protein>
    <recommendedName>
        <fullName evidence="11">Acyl-CoA dehydrogenase</fullName>
    </recommendedName>
</protein>
<dbReference type="PANTHER" id="PTHR43292">
    <property type="entry name" value="ACYL-COA DEHYDROGENASE"/>
    <property type="match status" value="1"/>
</dbReference>
<dbReference type="InterPro" id="IPR013786">
    <property type="entry name" value="AcylCoA_DH/ox_N"/>
</dbReference>
<dbReference type="Pfam" id="PF00441">
    <property type="entry name" value="Acyl-CoA_dh_1"/>
    <property type="match status" value="2"/>
</dbReference>
<accession>A0A127FDG1</accession>
<feature type="domain" description="Acyl-CoA dehydrogenase/oxidase C-terminal" evidence="6">
    <location>
        <begin position="233"/>
        <end position="372"/>
    </location>
</feature>
<dbReference type="FunFam" id="2.40.110.10:FF:000011">
    <property type="entry name" value="Acyl-CoA dehydrogenase FadE34"/>
    <property type="match status" value="1"/>
</dbReference>
<dbReference type="InterPro" id="IPR009100">
    <property type="entry name" value="AcylCoA_DH/oxidase_NM_dom_sf"/>
</dbReference>
<keyword evidence="4" id="KW-0274">FAD</keyword>
<evidence type="ECO:0000256" key="2">
    <source>
        <dbReference type="ARBA" id="ARBA00009347"/>
    </source>
</evidence>
<dbReference type="InterPro" id="IPR037069">
    <property type="entry name" value="AcylCoA_DH/ox_N_sf"/>
</dbReference>
<keyword evidence="5" id="KW-0560">Oxidoreductase</keyword>
<evidence type="ECO:0000313" key="10">
    <source>
        <dbReference type="Proteomes" id="UP000070250"/>
    </source>
</evidence>
<dbReference type="InterPro" id="IPR052161">
    <property type="entry name" value="Mycobact_Acyl-CoA_DH"/>
</dbReference>
<dbReference type="Gene3D" id="1.10.540.10">
    <property type="entry name" value="Acyl-CoA dehydrogenase/oxidase, N-terminal domain"/>
    <property type="match status" value="2"/>
</dbReference>
<comment type="cofactor">
    <cofactor evidence="1">
        <name>FAD</name>
        <dbReference type="ChEBI" id="CHEBI:57692"/>
    </cofactor>
</comment>
<feature type="domain" description="Acyl-CoA oxidase/dehydrogenase middle" evidence="7">
    <location>
        <begin position="503"/>
        <end position="597"/>
    </location>
</feature>
<dbReference type="Pfam" id="PF02770">
    <property type="entry name" value="Acyl-CoA_dh_M"/>
    <property type="match status" value="1"/>
</dbReference>
<keyword evidence="10" id="KW-1185">Reference proteome</keyword>
<feature type="domain" description="Acyl-CoA dehydrogenase/oxidase N-terminal" evidence="8">
    <location>
        <begin position="9"/>
        <end position="119"/>
    </location>
</feature>
<organism evidence="9 10">
    <name type="scientific">Steroidobacter denitrificans</name>
    <dbReference type="NCBI Taxonomy" id="465721"/>
    <lineage>
        <taxon>Bacteria</taxon>
        <taxon>Pseudomonadati</taxon>
        <taxon>Pseudomonadota</taxon>
        <taxon>Gammaproteobacteria</taxon>
        <taxon>Steroidobacterales</taxon>
        <taxon>Steroidobacteraceae</taxon>
        <taxon>Steroidobacter</taxon>
    </lineage>
</organism>
<dbReference type="SUPFAM" id="SSF47203">
    <property type="entry name" value="Acyl-CoA dehydrogenase C-terminal domain-like"/>
    <property type="match status" value="2"/>
</dbReference>
<dbReference type="InterPro" id="IPR006091">
    <property type="entry name" value="Acyl-CoA_Oxase/DH_mid-dom"/>
</dbReference>
<dbReference type="CDD" id="cd00567">
    <property type="entry name" value="ACAD"/>
    <property type="match status" value="1"/>
</dbReference>
<dbReference type="GO" id="GO:0005886">
    <property type="term" value="C:plasma membrane"/>
    <property type="evidence" value="ECO:0007669"/>
    <property type="project" value="TreeGrafter"/>
</dbReference>
<dbReference type="RefSeq" id="WP_168160082.1">
    <property type="nucleotide sequence ID" value="NZ_CP011971.1"/>
</dbReference>
<dbReference type="InterPro" id="IPR009075">
    <property type="entry name" value="AcylCo_DH/oxidase_C"/>
</dbReference>
<comment type="similarity">
    <text evidence="2">Belongs to the acyl-CoA dehydrogenase family.</text>
</comment>
<dbReference type="STRING" id="465721.ACG33_11810"/>
<dbReference type="PANTHER" id="PTHR43292:SF3">
    <property type="entry name" value="ACYL-COA DEHYDROGENASE FADE29"/>
    <property type="match status" value="1"/>
</dbReference>
<dbReference type="Proteomes" id="UP000070250">
    <property type="component" value="Chromosome"/>
</dbReference>